<dbReference type="InterPro" id="IPR035985">
    <property type="entry name" value="Ubiquitin-activating_enz"/>
</dbReference>
<organism evidence="3 4">
    <name type="scientific">Deinococcus budaensis</name>
    <dbReference type="NCBI Taxonomy" id="1665626"/>
    <lineage>
        <taxon>Bacteria</taxon>
        <taxon>Thermotogati</taxon>
        <taxon>Deinococcota</taxon>
        <taxon>Deinococci</taxon>
        <taxon>Deinococcales</taxon>
        <taxon>Deinococcaceae</taxon>
        <taxon>Deinococcus</taxon>
    </lineage>
</organism>
<dbReference type="InterPro" id="IPR000594">
    <property type="entry name" value="ThiF_NAD_FAD-bd"/>
</dbReference>
<feature type="region of interest" description="Disordered" evidence="1">
    <location>
        <begin position="255"/>
        <end position="284"/>
    </location>
</feature>
<evidence type="ECO:0000256" key="1">
    <source>
        <dbReference type="SAM" id="MobiDB-lite"/>
    </source>
</evidence>
<reference evidence="3 4" key="1">
    <citation type="submission" date="2020-08" db="EMBL/GenBank/DDBJ databases">
        <title>Genomic Encyclopedia of Type Strains, Phase IV (KMG-IV): sequencing the most valuable type-strain genomes for metagenomic binning, comparative biology and taxonomic classification.</title>
        <authorList>
            <person name="Goeker M."/>
        </authorList>
    </citation>
    <scope>NUCLEOTIDE SEQUENCE [LARGE SCALE GENOMIC DNA]</scope>
    <source>
        <strain evidence="3 4">DSM 101791</strain>
    </source>
</reference>
<dbReference type="EMBL" id="JACHFN010000005">
    <property type="protein sequence ID" value="MBB5234239.1"/>
    <property type="molecule type" value="Genomic_DNA"/>
</dbReference>
<gene>
    <name evidence="3" type="ORF">HNQ09_001677</name>
</gene>
<dbReference type="GO" id="GO:0008641">
    <property type="term" value="F:ubiquitin-like modifier activating enzyme activity"/>
    <property type="evidence" value="ECO:0007669"/>
    <property type="project" value="InterPro"/>
</dbReference>
<evidence type="ECO:0000313" key="4">
    <source>
        <dbReference type="Proteomes" id="UP000525389"/>
    </source>
</evidence>
<dbReference type="NCBIfam" id="TIGR03736">
    <property type="entry name" value="PRTRC_ThiF"/>
    <property type="match status" value="1"/>
</dbReference>
<comment type="caution">
    <text evidence="3">The sequence shown here is derived from an EMBL/GenBank/DDBJ whole genome shotgun (WGS) entry which is preliminary data.</text>
</comment>
<dbReference type="Gene3D" id="3.40.50.720">
    <property type="entry name" value="NAD(P)-binding Rossmann-like Domain"/>
    <property type="match status" value="1"/>
</dbReference>
<dbReference type="CDD" id="cd01483">
    <property type="entry name" value="E1_enzyme_family"/>
    <property type="match status" value="1"/>
</dbReference>
<keyword evidence="4" id="KW-1185">Reference proteome</keyword>
<sequence>MTRRYLRPLKRPMTVAVVGCGGTGSHILSGLTHLHHAVQALGGQGLTVVAYDPDTVEAHNVVRQRFYPGDVGQHKCEVLISRINRAHGLHWRAVPKTFAEGPGIPNFDLVIGCVDSRRGRAEIRSMITSGPCARTRFWLDIGNARFPDGRFGGQVVLGEPSNLRNWRSRRTGRLPIASELYPELVGTRLAEDEQPSCSALESLKRQDLFLNALLAQHALNILWRVILDRKLDVTGVFLDASSHIVNPVYAELPQQREAADEHRSPGFLEDPGVRSPGTHAQSAK</sequence>
<accession>A0A7W8GF71</accession>
<evidence type="ECO:0000259" key="2">
    <source>
        <dbReference type="Pfam" id="PF00899"/>
    </source>
</evidence>
<protein>
    <submittedName>
        <fullName evidence="3">PRTRC genetic system ThiF family protein</fullName>
    </submittedName>
</protein>
<name>A0A7W8GF71_9DEIO</name>
<dbReference type="SUPFAM" id="SSF69572">
    <property type="entry name" value="Activating enzymes of the ubiquitin-like proteins"/>
    <property type="match status" value="1"/>
</dbReference>
<dbReference type="InterPro" id="IPR022500">
    <property type="entry name" value="PRTRC_ThiF"/>
</dbReference>
<dbReference type="RefSeq" id="WP_184027828.1">
    <property type="nucleotide sequence ID" value="NZ_JACHFN010000005.1"/>
</dbReference>
<evidence type="ECO:0000313" key="3">
    <source>
        <dbReference type="EMBL" id="MBB5234239.1"/>
    </source>
</evidence>
<dbReference type="AlphaFoldDB" id="A0A7W8GF71"/>
<feature type="domain" description="THIF-type NAD/FAD binding fold" evidence="2">
    <location>
        <begin position="13"/>
        <end position="126"/>
    </location>
</feature>
<dbReference type="Pfam" id="PF00899">
    <property type="entry name" value="ThiF"/>
    <property type="match status" value="1"/>
</dbReference>
<dbReference type="Proteomes" id="UP000525389">
    <property type="component" value="Unassembled WGS sequence"/>
</dbReference>
<proteinExistence type="predicted"/>